<keyword evidence="2" id="KW-1185">Reference proteome</keyword>
<evidence type="ECO:0000313" key="1">
    <source>
        <dbReference type="EMBL" id="MBP1042523.1"/>
    </source>
</evidence>
<comment type="caution">
    <text evidence="1">The sequence shown here is derived from an EMBL/GenBank/DDBJ whole genome shotgun (WGS) entry which is preliminary data.</text>
</comment>
<dbReference type="RefSeq" id="WP_209529783.1">
    <property type="nucleotide sequence ID" value="NZ_JAEEGA010000010.1"/>
</dbReference>
<reference evidence="1" key="1">
    <citation type="submission" date="2020-12" db="EMBL/GenBank/DDBJ databases">
        <title>Vagococcus allomyrinae sp. nov. and Enterococcus lavae sp. nov., isolated from the larvae of Allomyrina dichotoma.</title>
        <authorList>
            <person name="Lee S.D."/>
        </authorList>
    </citation>
    <scope>NUCLEOTIDE SEQUENCE</scope>
    <source>
        <strain evidence="1">BWB3-3</strain>
    </source>
</reference>
<dbReference type="EMBL" id="JAEEGA010000010">
    <property type="protein sequence ID" value="MBP1042523.1"/>
    <property type="molecule type" value="Genomic_DNA"/>
</dbReference>
<gene>
    <name evidence="1" type="ORF">I6N95_16005</name>
</gene>
<protein>
    <submittedName>
        <fullName evidence="1">Uncharacterized protein</fullName>
    </submittedName>
</protein>
<proteinExistence type="predicted"/>
<evidence type="ECO:0000313" key="2">
    <source>
        <dbReference type="Proteomes" id="UP000674938"/>
    </source>
</evidence>
<name>A0A940SXM4_9ENTE</name>
<dbReference type="AlphaFoldDB" id="A0A940SXM4"/>
<organism evidence="1 2">
    <name type="scientific">Vagococcus allomyrinae</name>
    <dbReference type="NCBI Taxonomy" id="2794353"/>
    <lineage>
        <taxon>Bacteria</taxon>
        <taxon>Bacillati</taxon>
        <taxon>Bacillota</taxon>
        <taxon>Bacilli</taxon>
        <taxon>Lactobacillales</taxon>
        <taxon>Enterococcaceae</taxon>
        <taxon>Vagococcus</taxon>
    </lineage>
</organism>
<accession>A0A940SXM4</accession>
<dbReference type="Proteomes" id="UP000674938">
    <property type="component" value="Unassembled WGS sequence"/>
</dbReference>
<sequence>MDGIIIEKNQTFSQFKSILIALKGEHKKYNWLITEIDFVPGRKNKLVLEQPYTWVLGEELEQLFRDEAGFWAWGVFSGFSKELTLDEVLQFSLPYADGNPVFWQ</sequence>